<accession>X1BTG9</accession>
<evidence type="ECO:0000313" key="1">
    <source>
        <dbReference type="EMBL" id="GAG75441.1"/>
    </source>
</evidence>
<name>X1BTG9_9ZZZZ</name>
<comment type="caution">
    <text evidence="1">The sequence shown here is derived from an EMBL/GenBank/DDBJ whole genome shotgun (WGS) entry which is preliminary data.</text>
</comment>
<gene>
    <name evidence="1" type="ORF">S01H4_30683</name>
</gene>
<dbReference type="AlphaFoldDB" id="X1BTG9"/>
<reference evidence="1" key="1">
    <citation type="journal article" date="2014" name="Front. Microbiol.">
        <title>High frequency of phylogenetically diverse reductive dehalogenase-homologous genes in deep subseafloor sedimentary metagenomes.</title>
        <authorList>
            <person name="Kawai M."/>
            <person name="Futagami T."/>
            <person name="Toyoda A."/>
            <person name="Takaki Y."/>
            <person name="Nishi S."/>
            <person name="Hori S."/>
            <person name="Arai W."/>
            <person name="Tsubouchi T."/>
            <person name="Morono Y."/>
            <person name="Uchiyama I."/>
            <person name="Ito T."/>
            <person name="Fujiyama A."/>
            <person name="Inagaki F."/>
            <person name="Takami H."/>
        </authorList>
    </citation>
    <scope>NUCLEOTIDE SEQUENCE</scope>
    <source>
        <strain evidence="1">Expedition CK06-06</strain>
    </source>
</reference>
<sequence>PDFHFGTNLACSDGGRDRDRTCDPYDVNVVLYR</sequence>
<dbReference type="EMBL" id="BART01015861">
    <property type="protein sequence ID" value="GAG75441.1"/>
    <property type="molecule type" value="Genomic_DNA"/>
</dbReference>
<proteinExistence type="predicted"/>
<protein>
    <submittedName>
        <fullName evidence="1">Uncharacterized protein</fullName>
    </submittedName>
</protein>
<organism evidence="1">
    <name type="scientific">marine sediment metagenome</name>
    <dbReference type="NCBI Taxonomy" id="412755"/>
    <lineage>
        <taxon>unclassified sequences</taxon>
        <taxon>metagenomes</taxon>
        <taxon>ecological metagenomes</taxon>
    </lineage>
</organism>
<feature type="non-terminal residue" evidence="1">
    <location>
        <position position="1"/>
    </location>
</feature>